<evidence type="ECO:0000256" key="10">
    <source>
        <dbReference type="ARBA" id="ARBA00023128"/>
    </source>
</evidence>
<dbReference type="STRING" id="5786.F0ZKX9"/>
<dbReference type="FunFam" id="1.20.272.40:FF:000002">
    <property type="entry name" value="ATP-dependent RNA helicase SUV3, mitochondrial"/>
    <property type="match status" value="1"/>
</dbReference>
<dbReference type="EC" id="3.6.4.13" evidence="4"/>
<dbReference type="Proteomes" id="UP000001064">
    <property type="component" value="Unassembled WGS sequence"/>
</dbReference>
<dbReference type="Gene3D" id="1.20.58.1080">
    <property type="match status" value="1"/>
</dbReference>
<protein>
    <recommendedName>
        <fullName evidence="4">RNA helicase</fullName>
        <ecNumber evidence="4">3.6.4.13</ecNumber>
    </recommendedName>
</protein>
<evidence type="ECO:0000256" key="1">
    <source>
        <dbReference type="ARBA" id="ARBA00001936"/>
    </source>
</evidence>
<dbReference type="InParanoid" id="F0ZKX9"/>
<dbReference type="PANTHER" id="PTHR12131:SF1">
    <property type="entry name" value="ATP-DEPENDENT RNA HELICASE SUPV3L1, MITOCHONDRIAL-RELATED"/>
    <property type="match status" value="1"/>
</dbReference>
<reference evidence="14" key="1">
    <citation type="journal article" date="2011" name="Genome Biol.">
        <title>Comparative genomics of the social amoebae Dictyostelium discoideum and Dictyostelium purpureum.</title>
        <authorList>
            <consortium name="US DOE Joint Genome Institute (JGI-PGF)"/>
            <person name="Sucgang R."/>
            <person name="Kuo A."/>
            <person name="Tian X."/>
            <person name="Salerno W."/>
            <person name="Parikh A."/>
            <person name="Feasley C.L."/>
            <person name="Dalin E."/>
            <person name="Tu H."/>
            <person name="Huang E."/>
            <person name="Barry K."/>
            <person name="Lindquist E."/>
            <person name="Shapiro H."/>
            <person name="Bruce D."/>
            <person name="Schmutz J."/>
            <person name="Salamov A."/>
            <person name="Fey P."/>
            <person name="Gaudet P."/>
            <person name="Anjard C."/>
            <person name="Babu M.M."/>
            <person name="Basu S."/>
            <person name="Bushmanova Y."/>
            <person name="van der Wel H."/>
            <person name="Katoh-Kurasawa M."/>
            <person name="Dinh C."/>
            <person name="Coutinho P.M."/>
            <person name="Saito T."/>
            <person name="Elias M."/>
            <person name="Schaap P."/>
            <person name="Kay R.R."/>
            <person name="Henrissat B."/>
            <person name="Eichinger L."/>
            <person name="Rivero F."/>
            <person name="Putnam N.H."/>
            <person name="West C.M."/>
            <person name="Loomis W.F."/>
            <person name="Chisholm R.L."/>
            <person name="Shaulsky G."/>
            <person name="Strassmann J.E."/>
            <person name="Queller D.C."/>
            <person name="Kuspa A."/>
            <person name="Grigoriev I.V."/>
        </authorList>
    </citation>
    <scope>NUCLEOTIDE SEQUENCE [LARGE SCALE GENOMIC DNA]</scope>
    <source>
        <strain evidence="14">QSDP1</strain>
    </source>
</reference>
<gene>
    <name evidence="13" type="ORF">DICPUDRAFT_33488</name>
</gene>
<dbReference type="eggNOG" id="KOG0953">
    <property type="taxonomic scope" value="Eukaryota"/>
</dbReference>
<evidence type="ECO:0000313" key="13">
    <source>
        <dbReference type="EMBL" id="EGC35393.1"/>
    </source>
</evidence>
<proteinExistence type="predicted"/>
<dbReference type="GO" id="GO:0045025">
    <property type="term" value="C:mitochondrial degradosome"/>
    <property type="evidence" value="ECO:0000318"/>
    <property type="project" value="GO_Central"/>
</dbReference>
<dbReference type="FunCoup" id="F0ZKX9">
    <property type="interactions" value="557"/>
</dbReference>
<dbReference type="Pfam" id="PF00271">
    <property type="entry name" value="Helicase_C"/>
    <property type="match status" value="1"/>
</dbReference>
<evidence type="ECO:0000313" key="14">
    <source>
        <dbReference type="Proteomes" id="UP000001064"/>
    </source>
</evidence>
<dbReference type="Gene3D" id="3.40.50.300">
    <property type="entry name" value="P-loop containing nucleotide triphosphate hydrolases"/>
    <property type="match status" value="2"/>
</dbReference>
<dbReference type="OrthoDB" id="6692397at2759"/>
<dbReference type="RefSeq" id="XP_003288069.1">
    <property type="nucleotide sequence ID" value="XM_003288021.1"/>
</dbReference>
<dbReference type="GO" id="GO:0005524">
    <property type="term" value="F:ATP binding"/>
    <property type="evidence" value="ECO:0007669"/>
    <property type="project" value="UniProtKB-KW"/>
</dbReference>
<dbReference type="GO" id="GO:0003724">
    <property type="term" value="F:RNA helicase activity"/>
    <property type="evidence" value="ECO:0007669"/>
    <property type="project" value="UniProtKB-EC"/>
</dbReference>
<dbReference type="Pfam" id="PF18147">
    <property type="entry name" value="Suv3_C_1"/>
    <property type="match status" value="1"/>
</dbReference>
<dbReference type="GO" id="GO:0016787">
    <property type="term" value="F:hydrolase activity"/>
    <property type="evidence" value="ECO:0007669"/>
    <property type="project" value="UniProtKB-KW"/>
</dbReference>
<evidence type="ECO:0000256" key="5">
    <source>
        <dbReference type="ARBA" id="ARBA00022741"/>
    </source>
</evidence>
<dbReference type="GeneID" id="10501486"/>
<dbReference type="InterPro" id="IPR050699">
    <property type="entry name" value="RNA-DNA_Helicase"/>
</dbReference>
<dbReference type="InterPro" id="IPR001650">
    <property type="entry name" value="Helicase_C-like"/>
</dbReference>
<evidence type="ECO:0000256" key="6">
    <source>
        <dbReference type="ARBA" id="ARBA00022801"/>
    </source>
</evidence>
<comment type="subcellular location">
    <subcellularLocation>
        <location evidence="3">Mitochondrion</location>
    </subcellularLocation>
</comment>
<dbReference type="FunFam" id="3.40.50.300:FF:000269">
    <property type="entry name" value="ATP-dependent RNA helicase SUPV3L1, mitochondrial"/>
    <property type="match status" value="1"/>
</dbReference>
<dbReference type="PROSITE" id="PS51194">
    <property type="entry name" value="HELICASE_CTER"/>
    <property type="match status" value="1"/>
</dbReference>
<keyword evidence="6" id="KW-0378">Hydrolase</keyword>
<feature type="domain" description="Helicase C-terminal" evidence="12">
    <location>
        <begin position="192"/>
        <end position="350"/>
    </location>
</feature>
<dbReference type="CDD" id="cd18805">
    <property type="entry name" value="SF2_C_suv3"/>
    <property type="match status" value="1"/>
</dbReference>
<keyword evidence="9" id="KW-0809">Transit peptide</keyword>
<keyword evidence="7" id="KW-0347">Helicase</keyword>
<comment type="catalytic activity">
    <reaction evidence="11">
        <text>ATP + H2O = ADP + phosphate + H(+)</text>
        <dbReference type="Rhea" id="RHEA:13065"/>
        <dbReference type="ChEBI" id="CHEBI:15377"/>
        <dbReference type="ChEBI" id="CHEBI:15378"/>
        <dbReference type="ChEBI" id="CHEBI:30616"/>
        <dbReference type="ChEBI" id="CHEBI:43474"/>
        <dbReference type="ChEBI" id="CHEBI:456216"/>
        <dbReference type="EC" id="3.6.4.13"/>
    </reaction>
</comment>
<keyword evidence="10" id="KW-0496">Mitochondrion</keyword>
<dbReference type="Pfam" id="PF22527">
    <property type="entry name" value="DEXQc_Suv3"/>
    <property type="match status" value="1"/>
</dbReference>
<name>F0ZKX9_DICPU</name>
<dbReference type="EMBL" id="GL871061">
    <property type="protein sequence ID" value="EGC35393.1"/>
    <property type="molecule type" value="Genomic_DNA"/>
</dbReference>
<dbReference type="InterPro" id="IPR022192">
    <property type="entry name" value="SUV3_C"/>
</dbReference>
<dbReference type="SMART" id="SM00490">
    <property type="entry name" value="HELICc"/>
    <property type="match status" value="1"/>
</dbReference>
<dbReference type="PANTHER" id="PTHR12131">
    <property type="entry name" value="ATP-DEPENDENT RNA AND DNA HELICASE"/>
    <property type="match status" value="1"/>
</dbReference>
<dbReference type="Gene3D" id="1.20.272.40">
    <property type="match status" value="1"/>
</dbReference>
<comment type="cofactor">
    <cofactor evidence="1">
        <name>Mn(2+)</name>
        <dbReference type="ChEBI" id="CHEBI:29035"/>
    </cofactor>
</comment>
<evidence type="ECO:0000256" key="4">
    <source>
        <dbReference type="ARBA" id="ARBA00012552"/>
    </source>
</evidence>
<evidence type="ECO:0000256" key="9">
    <source>
        <dbReference type="ARBA" id="ARBA00022946"/>
    </source>
</evidence>
<comment type="cofactor">
    <cofactor evidence="2">
        <name>Mg(2+)</name>
        <dbReference type="ChEBI" id="CHEBI:18420"/>
    </cofactor>
</comment>
<dbReference type="CDD" id="cd17913">
    <property type="entry name" value="DEXQc_Suv3"/>
    <property type="match status" value="1"/>
</dbReference>
<evidence type="ECO:0000256" key="8">
    <source>
        <dbReference type="ARBA" id="ARBA00022840"/>
    </source>
</evidence>
<dbReference type="OMA" id="HAICGER"/>
<evidence type="ECO:0000259" key="12">
    <source>
        <dbReference type="PROSITE" id="PS51194"/>
    </source>
</evidence>
<dbReference type="InterPro" id="IPR055206">
    <property type="entry name" value="DEXQc_SUV3"/>
</dbReference>
<keyword evidence="8" id="KW-0067">ATP-binding</keyword>
<organism evidence="13 14">
    <name type="scientific">Dictyostelium purpureum</name>
    <name type="common">Slime mold</name>
    <dbReference type="NCBI Taxonomy" id="5786"/>
    <lineage>
        <taxon>Eukaryota</taxon>
        <taxon>Amoebozoa</taxon>
        <taxon>Evosea</taxon>
        <taxon>Eumycetozoa</taxon>
        <taxon>Dictyostelia</taxon>
        <taxon>Dictyosteliales</taxon>
        <taxon>Dictyosteliaceae</taxon>
        <taxon>Dictyostelium</taxon>
    </lineage>
</organism>
<dbReference type="VEuPathDB" id="AmoebaDB:DICPUDRAFT_33488"/>
<sequence length="519" mass="59194">MQLNLKPFLKSLREKKKSVQEILADLKEPHLWYPEARAIKRKFILHTGPTNSGKTHHALERLKSADSGVYCGPLRLLAQEVYEKLADSGVECSMLTGQIRIVNPNAKHISCTIELANTEEMVEVAVIDEFQLISDSDRGLYWTRAILGIPALEIHLCGDGSSKELIRKICEITGDSYELRTYERLSPLEIEERPASISKLQKGDCLVTFSKKECIELKQQMESKGKRCAIVYGSLPPIIRLQEAKRFNDTDDAEILIATDCIGMGLNLNISRVIFTSTFKYDGRDFRKLKSPELRQIAGRAGRFKSDFNSCGKVSAFDRTGLDHIRKAFAAREEENKRAGLFPPAEQLELFGENIAKNSTKFSEILKSFVLSSNIDQHYFLCYFDRFLIIAEHLDEIKMSIPDKYLFICSPFQIHRKKAMFFLKSFAFDYSEGKTIPFPFNQSHMVEGHTANSTLECLEDLYAISDGYLWLAHQFPESFNETNKAQKYIQMVTKEISEKLKTLPFNKLAGFSNVLKKDN</sequence>
<keyword evidence="5" id="KW-0547">Nucleotide-binding</keyword>
<dbReference type="InterPro" id="IPR044774">
    <property type="entry name" value="Suv3_DEXQc"/>
</dbReference>
<dbReference type="Pfam" id="PF12513">
    <property type="entry name" value="SUV3_C"/>
    <property type="match status" value="1"/>
</dbReference>
<keyword evidence="14" id="KW-1185">Reference proteome</keyword>
<evidence type="ECO:0000256" key="7">
    <source>
        <dbReference type="ARBA" id="ARBA00022806"/>
    </source>
</evidence>
<evidence type="ECO:0000256" key="11">
    <source>
        <dbReference type="ARBA" id="ARBA00047984"/>
    </source>
</evidence>
<dbReference type="GO" id="GO:0000965">
    <property type="term" value="P:mitochondrial RNA 3'-end processing"/>
    <property type="evidence" value="ECO:0000318"/>
    <property type="project" value="GO_Central"/>
</dbReference>
<accession>F0ZKX9</accession>
<dbReference type="InterPro" id="IPR041082">
    <property type="entry name" value="Suv3_C_1"/>
</dbReference>
<dbReference type="AlphaFoldDB" id="F0ZKX9"/>
<dbReference type="SUPFAM" id="SSF52540">
    <property type="entry name" value="P-loop containing nucleoside triphosphate hydrolases"/>
    <property type="match status" value="1"/>
</dbReference>
<evidence type="ECO:0000256" key="3">
    <source>
        <dbReference type="ARBA" id="ARBA00004173"/>
    </source>
</evidence>
<evidence type="ECO:0000256" key="2">
    <source>
        <dbReference type="ARBA" id="ARBA00001946"/>
    </source>
</evidence>
<dbReference type="KEGG" id="dpp:DICPUDRAFT_33488"/>
<dbReference type="InterPro" id="IPR027417">
    <property type="entry name" value="P-loop_NTPase"/>
</dbReference>